<protein>
    <submittedName>
        <fullName evidence="1">Uncharacterized protein</fullName>
    </submittedName>
</protein>
<name>A0A3S4XL16_ACTPL</name>
<gene>
    <name evidence="1" type="ORF">NCTC10976_00821</name>
</gene>
<evidence type="ECO:0000313" key="2">
    <source>
        <dbReference type="Proteomes" id="UP000275510"/>
    </source>
</evidence>
<evidence type="ECO:0000313" key="1">
    <source>
        <dbReference type="EMBL" id="VEJ16725.1"/>
    </source>
</evidence>
<dbReference type="RefSeq" id="WP_005618951.1">
    <property type="nucleotide sequence ID" value="NZ_CBDBSY010000061.1"/>
</dbReference>
<dbReference type="Proteomes" id="UP000275510">
    <property type="component" value="Chromosome"/>
</dbReference>
<accession>A0A3S4XL16</accession>
<reference evidence="1 2" key="1">
    <citation type="submission" date="2018-12" db="EMBL/GenBank/DDBJ databases">
        <authorList>
            <consortium name="Pathogen Informatics"/>
        </authorList>
    </citation>
    <scope>NUCLEOTIDE SEQUENCE [LARGE SCALE GENOMIC DNA]</scope>
    <source>
        <strain evidence="1 2">NCTC10976</strain>
    </source>
</reference>
<organism evidence="1 2">
    <name type="scientific">Actinobacillus pleuropneumoniae</name>
    <name type="common">Haemophilus pleuropneumoniae</name>
    <dbReference type="NCBI Taxonomy" id="715"/>
    <lineage>
        <taxon>Bacteria</taxon>
        <taxon>Pseudomonadati</taxon>
        <taxon>Pseudomonadota</taxon>
        <taxon>Gammaproteobacteria</taxon>
        <taxon>Pasteurellales</taxon>
        <taxon>Pasteurellaceae</taxon>
        <taxon>Actinobacillus</taxon>
    </lineage>
</organism>
<dbReference type="EMBL" id="LR134515">
    <property type="protein sequence ID" value="VEJ16725.1"/>
    <property type="molecule type" value="Genomic_DNA"/>
</dbReference>
<sequence>MSGFVDLVLARSGNKITVSRTAILFIEESLSEHNFTHLHCVGGITHVVVGAYHEIAEKFPKFFPTSRSDSDSDSDSDSKIRVSINDWNLSYIEKAGETTLVYFTERGITVPVTHSYEEITKYFHSLE</sequence>
<proteinExistence type="predicted"/>
<dbReference type="AlphaFoldDB" id="A0A3S4XL16"/>